<dbReference type="EMBL" id="CP090978">
    <property type="protein sequence ID" value="UJF34277.1"/>
    <property type="molecule type" value="Genomic_DNA"/>
</dbReference>
<organism evidence="1 2">
    <name type="scientific">Paenibacillus hexagrammi</name>
    <dbReference type="NCBI Taxonomy" id="2908839"/>
    <lineage>
        <taxon>Bacteria</taxon>
        <taxon>Bacillati</taxon>
        <taxon>Bacillota</taxon>
        <taxon>Bacilli</taxon>
        <taxon>Bacillales</taxon>
        <taxon>Paenibacillaceae</taxon>
        <taxon>Paenibacillus</taxon>
    </lineage>
</organism>
<protein>
    <submittedName>
        <fullName evidence="1">Uncharacterized protein</fullName>
    </submittedName>
</protein>
<evidence type="ECO:0000313" key="2">
    <source>
        <dbReference type="Proteomes" id="UP001649230"/>
    </source>
</evidence>
<accession>A0ABY3SK92</accession>
<dbReference type="RefSeq" id="WP_235120830.1">
    <property type="nucleotide sequence ID" value="NZ_CP090978.1"/>
</dbReference>
<evidence type="ECO:0000313" key="1">
    <source>
        <dbReference type="EMBL" id="UJF34277.1"/>
    </source>
</evidence>
<dbReference type="Proteomes" id="UP001649230">
    <property type="component" value="Chromosome"/>
</dbReference>
<keyword evidence="2" id="KW-1185">Reference proteome</keyword>
<reference evidence="1 2" key="1">
    <citation type="journal article" date="2024" name="Int. J. Syst. Evol. Microbiol.">
        <title>Paenibacillus hexagrammi sp. nov., a novel bacterium isolated from the gut content of Hexagrammos agrammus.</title>
        <authorList>
            <person name="Jung H.K."/>
            <person name="Kim D.G."/>
            <person name="Zin H."/>
            <person name="Park J."/>
            <person name="Jung H."/>
            <person name="Kim Y.O."/>
            <person name="Kong H.J."/>
            <person name="Kim J.W."/>
            <person name="Kim Y.S."/>
        </authorList>
    </citation>
    <scope>NUCLEOTIDE SEQUENCE [LARGE SCALE GENOMIC DNA]</scope>
    <source>
        <strain evidence="1 2">YPD9-1</strain>
    </source>
</reference>
<proteinExistence type="predicted"/>
<name>A0ABY3SK92_9BACL</name>
<gene>
    <name evidence="1" type="ORF">L0M14_03395</name>
</gene>
<sequence>MHAELQKYVKQFEQEAKINGSCHLTLGQTDLLFLQEVWGPVFHYNFEGLKVEHQVHSVFFLPQQGARVLIEIQIGDGEDDLNATAHHEDQLLWQNDLILAGWKVLRFSKKQLERYTPLCRKQLKKALPQRSELMKDLPIDQETDVWELRKMIVVQMAMKHNGMISPRQVAAEFNVNIKSAAEWLKRLAIEGMLSLISGQRAAMFCLNDFAK</sequence>